<evidence type="ECO:0000313" key="2">
    <source>
        <dbReference type="Proteomes" id="UP001060215"/>
    </source>
</evidence>
<gene>
    <name evidence="1" type="ORF">LOK49_LG15G00894</name>
</gene>
<keyword evidence="2" id="KW-1185">Reference proteome</keyword>
<protein>
    <submittedName>
        <fullName evidence="1">Uncharacterized protein</fullName>
    </submittedName>
</protein>
<name>A0ACC0F6Q8_9ERIC</name>
<sequence length="95" mass="10727">MQMSREVKNIMFISGNDNGSVREEARVIDDDDDDDKLMELKRCLVDNVYGIDLGFRALAEARVEVLKLINQLEATNPTSVPTEATDVLDENWVLV</sequence>
<comment type="caution">
    <text evidence="1">The sequence shown here is derived from an EMBL/GenBank/DDBJ whole genome shotgun (WGS) entry which is preliminary data.</text>
</comment>
<dbReference type="Proteomes" id="UP001060215">
    <property type="component" value="Chromosome 11"/>
</dbReference>
<proteinExistence type="predicted"/>
<reference evidence="1 2" key="1">
    <citation type="journal article" date="2022" name="Plant J.">
        <title>Chromosome-level genome of Camellia lanceoleosa provides a valuable resource for understanding genome evolution and self-incompatibility.</title>
        <authorList>
            <person name="Gong W."/>
            <person name="Xiao S."/>
            <person name="Wang L."/>
            <person name="Liao Z."/>
            <person name="Chang Y."/>
            <person name="Mo W."/>
            <person name="Hu G."/>
            <person name="Li W."/>
            <person name="Zhao G."/>
            <person name="Zhu H."/>
            <person name="Hu X."/>
            <person name="Ji K."/>
            <person name="Xiang X."/>
            <person name="Song Q."/>
            <person name="Yuan D."/>
            <person name="Jin S."/>
            <person name="Zhang L."/>
        </authorList>
    </citation>
    <scope>NUCLEOTIDE SEQUENCE [LARGE SCALE GENOMIC DNA]</scope>
    <source>
        <strain evidence="1">SQ_2022a</strain>
    </source>
</reference>
<dbReference type="EMBL" id="CM045768">
    <property type="protein sequence ID" value="KAI7983783.1"/>
    <property type="molecule type" value="Genomic_DNA"/>
</dbReference>
<accession>A0ACC0F6Q8</accession>
<evidence type="ECO:0000313" key="1">
    <source>
        <dbReference type="EMBL" id="KAI7983783.1"/>
    </source>
</evidence>
<organism evidence="1 2">
    <name type="scientific">Camellia lanceoleosa</name>
    <dbReference type="NCBI Taxonomy" id="1840588"/>
    <lineage>
        <taxon>Eukaryota</taxon>
        <taxon>Viridiplantae</taxon>
        <taxon>Streptophyta</taxon>
        <taxon>Embryophyta</taxon>
        <taxon>Tracheophyta</taxon>
        <taxon>Spermatophyta</taxon>
        <taxon>Magnoliopsida</taxon>
        <taxon>eudicotyledons</taxon>
        <taxon>Gunneridae</taxon>
        <taxon>Pentapetalae</taxon>
        <taxon>asterids</taxon>
        <taxon>Ericales</taxon>
        <taxon>Theaceae</taxon>
        <taxon>Camellia</taxon>
    </lineage>
</organism>